<sequence length="20" mass="2511">MIAYQKRKLEWTLLSRFLLT</sequence>
<dbReference type="AlphaFoldDB" id="A0A2P2IJ88"/>
<reference evidence="1" key="1">
    <citation type="submission" date="2018-02" db="EMBL/GenBank/DDBJ databases">
        <title>Rhizophora mucronata_Transcriptome.</title>
        <authorList>
            <person name="Meera S.P."/>
            <person name="Sreeshan A."/>
            <person name="Augustine A."/>
        </authorList>
    </citation>
    <scope>NUCLEOTIDE SEQUENCE</scope>
    <source>
        <tissue evidence="1">Leaf</tissue>
    </source>
</reference>
<accession>A0A2P2IJ88</accession>
<organism evidence="1">
    <name type="scientific">Rhizophora mucronata</name>
    <name type="common">Asiatic mangrove</name>
    <dbReference type="NCBI Taxonomy" id="61149"/>
    <lineage>
        <taxon>Eukaryota</taxon>
        <taxon>Viridiplantae</taxon>
        <taxon>Streptophyta</taxon>
        <taxon>Embryophyta</taxon>
        <taxon>Tracheophyta</taxon>
        <taxon>Spermatophyta</taxon>
        <taxon>Magnoliopsida</taxon>
        <taxon>eudicotyledons</taxon>
        <taxon>Gunneridae</taxon>
        <taxon>Pentapetalae</taxon>
        <taxon>rosids</taxon>
        <taxon>fabids</taxon>
        <taxon>Malpighiales</taxon>
        <taxon>Rhizophoraceae</taxon>
        <taxon>Rhizophora</taxon>
    </lineage>
</organism>
<protein>
    <submittedName>
        <fullName evidence="1">Uncharacterized protein</fullName>
    </submittedName>
</protein>
<proteinExistence type="predicted"/>
<dbReference type="EMBL" id="GGEC01000802">
    <property type="protein sequence ID" value="MBW81285.1"/>
    <property type="molecule type" value="Transcribed_RNA"/>
</dbReference>
<name>A0A2P2IJ88_RHIMU</name>
<evidence type="ECO:0000313" key="1">
    <source>
        <dbReference type="EMBL" id="MBW81285.1"/>
    </source>
</evidence>